<sequence>MEKRRRRQMHFSDILASGMADEDDTQAWARTLVRCHREQGEHSSVNVAASSHAEIPMSAKSPAQELPMPPPGMTRRSLVLPPINAAGINHLLLQTRAHDPVAQALIQKNTKHLQELGTFDKLTTGKSTKPDDQAFSKVPDDDGETVNMRVRAAHERLQAFIQFLPEDESSPQPTFAPIDSLAAFNLLPAPGPFSARVPPASSAPLALLARRDSRK</sequence>
<evidence type="ECO:0000313" key="2">
    <source>
        <dbReference type="EMBL" id="OQD88700.1"/>
    </source>
</evidence>
<evidence type="ECO:0000313" key="3">
    <source>
        <dbReference type="Proteomes" id="UP000191672"/>
    </source>
</evidence>
<keyword evidence="3" id="KW-1185">Reference proteome</keyword>
<accession>A0A1V6QHK2</accession>
<name>A0A1V6QHK2_9EURO</name>
<dbReference type="OrthoDB" id="4322381at2759"/>
<reference evidence="3" key="1">
    <citation type="journal article" date="2017" name="Nat. Microbiol.">
        <title>Global analysis of biosynthetic gene clusters reveals vast potential of secondary metabolite production in Penicillium species.</title>
        <authorList>
            <person name="Nielsen J.C."/>
            <person name="Grijseels S."/>
            <person name="Prigent S."/>
            <person name="Ji B."/>
            <person name="Dainat J."/>
            <person name="Nielsen K.F."/>
            <person name="Frisvad J.C."/>
            <person name="Workman M."/>
            <person name="Nielsen J."/>
        </authorList>
    </citation>
    <scope>NUCLEOTIDE SEQUENCE [LARGE SCALE GENOMIC DNA]</scope>
    <source>
        <strain evidence="3">IBT 31811</strain>
    </source>
</reference>
<dbReference type="EMBL" id="MDYN01000003">
    <property type="protein sequence ID" value="OQD88700.1"/>
    <property type="molecule type" value="Genomic_DNA"/>
</dbReference>
<protein>
    <submittedName>
        <fullName evidence="2">Uncharacterized protein</fullName>
    </submittedName>
</protein>
<dbReference type="AlphaFoldDB" id="A0A1V6QHK2"/>
<evidence type="ECO:0000256" key="1">
    <source>
        <dbReference type="SAM" id="MobiDB-lite"/>
    </source>
</evidence>
<feature type="region of interest" description="Disordered" evidence="1">
    <location>
        <begin position="194"/>
        <end position="215"/>
    </location>
</feature>
<gene>
    <name evidence="2" type="ORF">PENANT_c003G00069</name>
</gene>
<organism evidence="2 3">
    <name type="scientific">Penicillium antarcticum</name>
    <dbReference type="NCBI Taxonomy" id="416450"/>
    <lineage>
        <taxon>Eukaryota</taxon>
        <taxon>Fungi</taxon>
        <taxon>Dikarya</taxon>
        <taxon>Ascomycota</taxon>
        <taxon>Pezizomycotina</taxon>
        <taxon>Eurotiomycetes</taxon>
        <taxon>Eurotiomycetidae</taxon>
        <taxon>Eurotiales</taxon>
        <taxon>Aspergillaceae</taxon>
        <taxon>Penicillium</taxon>
    </lineage>
</organism>
<dbReference type="STRING" id="416450.A0A1V6QHK2"/>
<comment type="caution">
    <text evidence="2">The sequence shown here is derived from an EMBL/GenBank/DDBJ whole genome shotgun (WGS) entry which is preliminary data.</text>
</comment>
<feature type="compositionally biased region" description="Low complexity" evidence="1">
    <location>
        <begin position="194"/>
        <end position="208"/>
    </location>
</feature>
<dbReference type="Proteomes" id="UP000191672">
    <property type="component" value="Unassembled WGS sequence"/>
</dbReference>
<proteinExistence type="predicted"/>